<evidence type="ECO:0000313" key="1">
    <source>
        <dbReference type="EMBL" id="AMT92819.1"/>
    </source>
</evidence>
<gene>
    <name evidence="1" type="ORF">A2T55_02595</name>
</gene>
<evidence type="ECO:0000313" key="2">
    <source>
        <dbReference type="Proteomes" id="UP000075950"/>
    </source>
</evidence>
<dbReference type="EMBL" id="CP014869">
    <property type="protein sequence ID" value="AMT92819.1"/>
    <property type="molecule type" value="Genomic_DNA"/>
</dbReference>
<dbReference type="AlphaFoldDB" id="A0A144M9N4"/>
<reference evidence="2" key="1">
    <citation type="submission" date="2016-03" db="EMBL/GenBank/DDBJ databases">
        <authorList>
            <person name="Ploux O."/>
        </authorList>
    </citation>
    <scope>NUCLEOTIDE SEQUENCE [LARGE SCALE GENOMIC DNA]</scope>
    <source>
        <strain evidence="2">BS258</strain>
    </source>
</reference>
<organism evidence="1 2">
    <name type="scientific">Brevibacterium linens</name>
    <dbReference type="NCBI Taxonomy" id="1703"/>
    <lineage>
        <taxon>Bacteria</taxon>
        <taxon>Bacillati</taxon>
        <taxon>Actinomycetota</taxon>
        <taxon>Actinomycetes</taxon>
        <taxon>Micrococcales</taxon>
        <taxon>Brevibacteriaceae</taxon>
        <taxon>Brevibacterium</taxon>
    </lineage>
</organism>
<accession>A0A144M9N4</accession>
<proteinExistence type="predicted"/>
<name>A0A144M9N4_BRELN</name>
<protein>
    <recommendedName>
        <fullName evidence="3">DUF559 domain-containing protein</fullName>
    </recommendedName>
</protein>
<dbReference type="Proteomes" id="UP000075950">
    <property type="component" value="Chromosome"/>
</dbReference>
<dbReference type="KEGG" id="bly:A2T55_02595"/>
<evidence type="ECO:0008006" key="3">
    <source>
        <dbReference type="Google" id="ProtNLM"/>
    </source>
</evidence>
<sequence>MKNTIYREELSAAGISSKTIMGALDCCLIRLCRGVYSVIRECQVRDHSRIAAFIRDADWISFHVDKSPSDLKRDFRYQTQLRALRIQSYRWYRPEDVIVGKSAAVLHGIPLYKDASKAITVRHPRSNSHTEEIIRVRREVPTEDQVRFGHLAATSAIRTALDLIRISGQREAFAALEWVLRQTTAAQFPGFNPKFGYTEKFQTEARRIIETAFYPAVARMRSGQVTAQRMVDAIGPFSESPAESHCRFNLIALHLTGFEQQIEVRDSRGFIARVDFLNEQTRTILAVDGSEKYALVGPSLIRKEGEQHNRLLSLGYKVIHLSFDEVLSLSDFRDKIFRQAPELK</sequence>
<dbReference type="RefSeq" id="WP_062860679.1">
    <property type="nucleotide sequence ID" value="NZ_CP014869.1"/>
</dbReference>